<keyword evidence="4" id="KW-0233">DNA recombination</keyword>
<proteinExistence type="inferred from homology"/>
<comment type="similarity">
    <text evidence="1">Belongs to the 'phage' integrase family.</text>
</comment>
<evidence type="ECO:0000256" key="4">
    <source>
        <dbReference type="ARBA" id="ARBA00023172"/>
    </source>
</evidence>
<sequence length="399" mass="45861">MPKINPPLTDTAIRALKPKDKVYKKSDGQNLFIFIEPGGRKFFALEYKSPLTLKTRRMALGNYPDLSLSAAREKRRELAAQILDGIDPLISKKSSKTTLNDIATKWLDIKSENITPNYLKKQNLIFNKHVAPYLGDRPLDNIKAVEIIDVLKTIEKAGNLETIKRVFILLNQIFRYAVTYEIVAHNVVADINFKYAFKIAKPKNFPTITDENEIRTLLVSVDGYNGDIKTKVALKLAIYTAMRPFNVRAAQWDEFDLSTKIWTIKADKMKMKEAFRLPLADQVVNLLKDYAKICRNTEGYLFPSTLSKSRPMSENTLNTALRRMGYSKDEIVSHGFRAMFSTMANEKRNEHGCHADIIERCLAHKDKDKVREAYNRAQNLADMKMLMQWWADYLDVLVK</sequence>
<evidence type="ECO:0000313" key="8">
    <source>
        <dbReference type="EMBL" id="ORI07452.1"/>
    </source>
</evidence>
<dbReference type="InterPro" id="IPR044068">
    <property type="entry name" value="CB"/>
</dbReference>
<organism evidence="8 9">
    <name type="scientific">Campylobacter concisus</name>
    <dbReference type="NCBI Taxonomy" id="199"/>
    <lineage>
        <taxon>Bacteria</taxon>
        <taxon>Pseudomonadati</taxon>
        <taxon>Campylobacterota</taxon>
        <taxon>Epsilonproteobacteria</taxon>
        <taxon>Campylobacterales</taxon>
        <taxon>Campylobacteraceae</taxon>
        <taxon>Campylobacter</taxon>
    </lineage>
</organism>
<feature type="domain" description="Tyr recombinase" evidence="6">
    <location>
        <begin position="203"/>
        <end position="387"/>
    </location>
</feature>
<evidence type="ECO:0000256" key="3">
    <source>
        <dbReference type="ARBA" id="ARBA00023125"/>
    </source>
</evidence>
<dbReference type="InterPro" id="IPR025166">
    <property type="entry name" value="Integrase_DNA_bind_dom"/>
</dbReference>
<dbReference type="CDD" id="cd00801">
    <property type="entry name" value="INT_P4_C"/>
    <property type="match status" value="1"/>
</dbReference>
<dbReference type="InterPro" id="IPR010998">
    <property type="entry name" value="Integrase_recombinase_N"/>
</dbReference>
<evidence type="ECO:0000259" key="7">
    <source>
        <dbReference type="PROSITE" id="PS51900"/>
    </source>
</evidence>
<dbReference type="PROSITE" id="PS51900">
    <property type="entry name" value="CB"/>
    <property type="match status" value="1"/>
</dbReference>
<dbReference type="GO" id="GO:0006310">
    <property type="term" value="P:DNA recombination"/>
    <property type="evidence" value="ECO:0007669"/>
    <property type="project" value="UniProtKB-KW"/>
</dbReference>
<dbReference type="Proteomes" id="UP000192671">
    <property type="component" value="Unassembled WGS sequence"/>
</dbReference>
<dbReference type="EMBL" id="LVWL01000020">
    <property type="protein sequence ID" value="ORI07452.1"/>
    <property type="molecule type" value="Genomic_DNA"/>
</dbReference>
<comment type="caution">
    <text evidence="8">The sequence shown here is derived from an EMBL/GenBank/DDBJ whole genome shotgun (WGS) entry which is preliminary data.</text>
</comment>
<evidence type="ECO:0000259" key="6">
    <source>
        <dbReference type="PROSITE" id="PS51898"/>
    </source>
</evidence>
<dbReference type="InterPro" id="IPR011010">
    <property type="entry name" value="DNA_brk_join_enz"/>
</dbReference>
<keyword evidence="2" id="KW-0229">DNA integration</keyword>
<evidence type="ECO:0000256" key="2">
    <source>
        <dbReference type="ARBA" id="ARBA00022908"/>
    </source>
</evidence>
<dbReference type="PANTHER" id="PTHR30629:SF2">
    <property type="entry name" value="PROPHAGE INTEGRASE INTS-RELATED"/>
    <property type="match status" value="1"/>
</dbReference>
<dbReference type="Pfam" id="PF00589">
    <property type="entry name" value="Phage_integrase"/>
    <property type="match status" value="1"/>
</dbReference>
<protein>
    <submittedName>
        <fullName evidence="8">Integrase</fullName>
    </submittedName>
</protein>
<dbReference type="SUPFAM" id="SSF56349">
    <property type="entry name" value="DNA breaking-rejoining enzymes"/>
    <property type="match status" value="1"/>
</dbReference>
<dbReference type="Gene3D" id="1.10.150.130">
    <property type="match status" value="1"/>
</dbReference>
<dbReference type="InterPro" id="IPR038488">
    <property type="entry name" value="Integrase_DNA-bd_sf"/>
</dbReference>
<dbReference type="InterPro" id="IPR053876">
    <property type="entry name" value="Phage_int_M"/>
</dbReference>
<dbReference type="InterPro" id="IPR050808">
    <property type="entry name" value="Phage_Integrase"/>
</dbReference>
<dbReference type="Gene3D" id="3.30.160.390">
    <property type="entry name" value="Integrase, DNA-binding domain"/>
    <property type="match status" value="1"/>
</dbReference>
<dbReference type="AlphaFoldDB" id="A0A1X0U2F0"/>
<keyword evidence="3 5" id="KW-0238">DNA-binding</keyword>
<gene>
    <name evidence="8" type="ORF">A3835_07820</name>
</gene>
<dbReference type="PROSITE" id="PS51898">
    <property type="entry name" value="TYR_RECOMBINASE"/>
    <property type="match status" value="1"/>
</dbReference>
<dbReference type="Gene3D" id="1.10.443.10">
    <property type="entry name" value="Intergrase catalytic core"/>
    <property type="match status" value="1"/>
</dbReference>
<evidence type="ECO:0000256" key="5">
    <source>
        <dbReference type="PROSITE-ProRule" id="PRU01248"/>
    </source>
</evidence>
<dbReference type="Pfam" id="PF13356">
    <property type="entry name" value="Arm-DNA-bind_3"/>
    <property type="match status" value="1"/>
</dbReference>
<evidence type="ECO:0000256" key="1">
    <source>
        <dbReference type="ARBA" id="ARBA00008857"/>
    </source>
</evidence>
<dbReference type="Pfam" id="PF22022">
    <property type="entry name" value="Phage_int_M"/>
    <property type="match status" value="1"/>
</dbReference>
<feature type="domain" description="Core-binding (CB)" evidence="7">
    <location>
        <begin position="97"/>
        <end position="178"/>
    </location>
</feature>
<dbReference type="GO" id="GO:0003677">
    <property type="term" value="F:DNA binding"/>
    <property type="evidence" value="ECO:0007669"/>
    <property type="project" value="UniProtKB-UniRule"/>
</dbReference>
<name>A0A1X0U2F0_9BACT</name>
<dbReference type="PANTHER" id="PTHR30629">
    <property type="entry name" value="PROPHAGE INTEGRASE"/>
    <property type="match status" value="1"/>
</dbReference>
<reference evidence="8 9" key="1">
    <citation type="journal article" date="2017" name="Gene Rep">
        <title>The ribosomal RNA operon (rrn) of Campylobacter concisus supports molecular typing to genomospecies level.</title>
        <authorList>
            <person name="Huq M."/>
            <person name="Van T.T.H."/>
            <person name="Gurtler V."/>
            <person name="Elshagmani E."/>
            <person name="Allemailem K.S."/>
            <person name="Smooker P.M."/>
            <person name="Istivan T.S."/>
        </authorList>
    </citation>
    <scope>NUCLEOTIDE SEQUENCE [LARGE SCALE GENOMIC DNA]</scope>
    <source>
        <strain evidence="8 9">RCH 26</strain>
    </source>
</reference>
<evidence type="ECO:0000313" key="9">
    <source>
        <dbReference type="Proteomes" id="UP000192671"/>
    </source>
</evidence>
<accession>A0A1X0U2F0</accession>
<dbReference type="GO" id="GO:0015074">
    <property type="term" value="P:DNA integration"/>
    <property type="evidence" value="ECO:0007669"/>
    <property type="project" value="UniProtKB-KW"/>
</dbReference>
<dbReference type="InterPro" id="IPR013762">
    <property type="entry name" value="Integrase-like_cat_sf"/>
</dbReference>
<dbReference type="InterPro" id="IPR002104">
    <property type="entry name" value="Integrase_catalytic"/>
</dbReference>